<dbReference type="Gene3D" id="1.10.150.20">
    <property type="entry name" value="5' to 3' exonuclease, C-terminal subdomain"/>
    <property type="match status" value="1"/>
</dbReference>
<dbReference type="RefSeq" id="WP_182536114.1">
    <property type="nucleotide sequence ID" value="NZ_JACJIP010000016.1"/>
</dbReference>
<evidence type="ECO:0000313" key="1">
    <source>
        <dbReference type="EMBL" id="MBA9086162.1"/>
    </source>
</evidence>
<gene>
    <name evidence="1" type="ORF">FHR92_002635</name>
</gene>
<organism evidence="1 2">
    <name type="scientific">Fontibacillus solani</name>
    <dbReference type="NCBI Taxonomy" id="1572857"/>
    <lineage>
        <taxon>Bacteria</taxon>
        <taxon>Bacillati</taxon>
        <taxon>Bacillota</taxon>
        <taxon>Bacilli</taxon>
        <taxon>Bacillales</taxon>
        <taxon>Paenibacillaceae</taxon>
        <taxon>Fontibacillus</taxon>
    </lineage>
</organism>
<proteinExistence type="predicted"/>
<dbReference type="SUPFAM" id="SSF47789">
    <property type="entry name" value="C-terminal domain of RNA polymerase alpha subunit"/>
    <property type="match status" value="1"/>
</dbReference>
<name>A0A7W3XRY4_9BACL</name>
<sequence length="70" mass="7816">MQNNSKQGLELEVKLAKPALRALNNLGITTLEQVSKFSENEIKNLHGIGPNALEQLRKALELNGWTFSKK</sequence>
<protein>
    <submittedName>
        <fullName evidence="1">DNA repair protein RadC</fullName>
    </submittedName>
</protein>
<accession>A0A7W3XRY4</accession>
<dbReference type="EMBL" id="JACJIP010000016">
    <property type="protein sequence ID" value="MBA9086162.1"/>
    <property type="molecule type" value="Genomic_DNA"/>
</dbReference>
<comment type="caution">
    <text evidence="1">The sequence shown here is derived from an EMBL/GenBank/DDBJ whole genome shotgun (WGS) entry which is preliminary data.</text>
</comment>
<evidence type="ECO:0000313" key="2">
    <source>
        <dbReference type="Proteomes" id="UP000567067"/>
    </source>
</evidence>
<dbReference type="AlphaFoldDB" id="A0A7W3XRY4"/>
<keyword evidence="2" id="KW-1185">Reference proteome</keyword>
<dbReference type="Proteomes" id="UP000567067">
    <property type="component" value="Unassembled WGS sequence"/>
</dbReference>
<reference evidence="1 2" key="1">
    <citation type="submission" date="2020-08" db="EMBL/GenBank/DDBJ databases">
        <title>Genomic Encyclopedia of Type Strains, Phase III (KMG-III): the genomes of soil and plant-associated and newly described type strains.</title>
        <authorList>
            <person name="Whitman W."/>
        </authorList>
    </citation>
    <scope>NUCLEOTIDE SEQUENCE [LARGE SCALE GENOMIC DNA]</scope>
    <source>
        <strain evidence="1 2">CECT 8693</strain>
    </source>
</reference>